<dbReference type="Gene3D" id="3.50.90.10">
    <property type="entry name" value="YerB-like"/>
    <property type="match status" value="1"/>
</dbReference>
<dbReference type="EMBL" id="VDUW01000003">
    <property type="protein sequence ID" value="TXL65881.1"/>
    <property type="molecule type" value="Genomic_DNA"/>
</dbReference>
<dbReference type="InterPro" id="IPR035328">
    <property type="entry name" value="DUF3048_C"/>
</dbReference>
<comment type="caution">
    <text evidence="3">The sequence shown here is derived from an EMBL/GenBank/DDBJ whole genome shotgun (WGS) entry which is preliminary data.</text>
</comment>
<gene>
    <name evidence="3" type="ORF">FHP05_05980</name>
</gene>
<dbReference type="InterPro" id="IPR023158">
    <property type="entry name" value="YerB-like_sf"/>
</dbReference>
<dbReference type="Pfam" id="PF17479">
    <property type="entry name" value="DUF3048_C"/>
    <property type="match status" value="1"/>
</dbReference>
<proteinExistence type="predicted"/>
<feature type="domain" description="DUF3048" evidence="1">
    <location>
        <begin position="34"/>
        <end position="175"/>
    </location>
</feature>
<dbReference type="Pfam" id="PF11258">
    <property type="entry name" value="DUF3048"/>
    <property type="match status" value="1"/>
</dbReference>
<accession>A0A5C8NXV8</accession>
<dbReference type="InterPro" id="IPR021416">
    <property type="entry name" value="DUF3048_N"/>
</dbReference>
<dbReference type="OrthoDB" id="9779102at2"/>
<dbReference type="Proteomes" id="UP000321574">
    <property type="component" value="Unassembled WGS sequence"/>
</dbReference>
<keyword evidence="4" id="KW-1185">Reference proteome</keyword>
<reference evidence="3 4" key="1">
    <citation type="submission" date="2019-06" db="EMBL/GenBank/DDBJ databases">
        <title>Cerasibacillus sp. nov., isolated from maize field.</title>
        <authorList>
            <person name="Lin S.-Y."/>
            <person name="Tsai C.-F."/>
            <person name="Young C.-C."/>
        </authorList>
    </citation>
    <scope>NUCLEOTIDE SEQUENCE [LARGE SCALE GENOMIC DNA]</scope>
    <source>
        <strain evidence="3 4">CC-CFT480</strain>
    </source>
</reference>
<evidence type="ECO:0000259" key="2">
    <source>
        <dbReference type="Pfam" id="PF17479"/>
    </source>
</evidence>
<organism evidence="3 4">
    <name type="scientific">Cerasibacillus terrae</name>
    <dbReference type="NCBI Taxonomy" id="2498845"/>
    <lineage>
        <taxon>Bacteria</taxon>
        <taxon>Bacillati</taxon>
        <taxon>Bacillota</taxon>
        <taxon>Bacilli</taxon>
        <taxon>Bacillales</taxon>
        <taxon>Bacillaceae</taxon>
        <taxon>Cerasibacillus</taxon>
    </lineage>
</organism>
<feature type="domain" description="DUF3048" evidence="2">
    <location>
        <begin position="205"/>
        <end position="313"/>
    </location>
</feature>
<protein>
    <submittedName>
        <fullName evidence="3">DUF3048 domain-containing protein</fullName>
    </submittedName>
</protein>
<name>A0A5C8NXV8_9BACI</name>
<evidence type="ECO:0000313" key="4">
    <source>
        <dbReference type="Proteomes" id="UP000321574"/>
    </source>
</evidence>
<evidence type="ECO:0000313" key="3">
    <source>
        <dbReference type="EMBL" id="TXL65881.1"/>
    </source>
</evidence>
<sequence>MVSVILISVGCSKDDEDNSFSTDEKRATSGTYPFTGLEGKGIDNRMIGVMVNNHPKARPQTGLSKADIVFEILAEGNITRFLALYQSEYPDVVGPVRSAREYYFDLADRYDAMYIHHGAANFINDMIEERGIDRINGSHYDNDGKLFKRANSRKAPHNSYLQFGAVADVASEKGYELTKEYAELPFLTEDEMDNLSGERATTVEITYFKSPSTTVSYEYDETNEVYYRLNDGEQTVELETDASIQLDNIFIVETTHEVIDSEGRRAVDLESGGNAYLLQKGTIQKVEWENKDGRILPIKDGETVSFVPGKTWINVVPTNPGLEQAITIINE</sequence>
<evidence type="ECO:0000259" key="1">
    <source>
        <dbReference type="Pfam" id="PF11258"/>
    </source>
</evidence>
<dbReference type="SUPFAM" id="SSF159774">
    <property type="entry name" value="YerB-like"/>
    <property type="match status" value="1"/>
</dbReference>
<dbReference type="AlphaFoldDB" id="A0A5C8NXV8"/>